<dbReference type="Proteomes" id="UP001455709">
    <property type="component" value="Unassembled WGS sequence"/>
</dbReference>
<dbReference type="RefSeq" id="WP_347372118.1">
    <property type="nucleotide sequence ID" value="NZ_JBDOJC010000001.1"/>
</dbReference>
<reference evidence="1 2" key="1">
    <citation type="submission" date="2024-05" db="EMBL/GenBank/DDBJ databases">
        <authorList>
            <person name="De Oliveira J.P."/>
            <person name="Noriler S.A."/>
            <person name="De Oliveira A.G."/>
            <person name="Sipoli D.S."/>
        </authorList>
    </citation>
    <scope>NUCLEOTIDE SEQUENCE [LARGE SCALE GENOMIC DNA]</scope>
    <source>
        <strain evidence="1 2">LABIM189</strain>
    </source>
</reference>
<dbReference type="EMBL" id="JBDOJC010000001">
    <property type="protein sequence ID" value="MEO2219653.1"/>
    <property type="molecule type" value="Genomic_DNA"/>
</dbReference>
<evidence type="ECO:0000313" key="2">
    <source>
        <dbReference type="Proteomes" id="UP001455709"/>
    </source>
</evidence>
<evidence type="ECO:0000313" key="1">
    <source>
        <dbReference type="EMBL" id="MEO2219653.1"/>
    </source>
</evidence>
<proteinExistence type="predicted"/>
<organism evidence="1 2">
    <name type="scientific">Chromobacterium vaccinii</name>
    <dbReference type="NCBI Taxonomy" id="1108595"/>
    <lineage>
        <taxon>Bacteria</taxon>
        <taxon>Pseudomonadati</taxon>
        <taxon>Pseudomonadota</taxon>
        <taxon>Betaproteobacteria</taxon>
        <taxon>Neisseriales</taxon>
        <taxon>Chromobacteriaceae</taxon>
        <taxon>Chromobacterium</taxon>
    </lineage>
</organism>
<name>A0ABV0FHT4_9NEIS</name>
<protein>
    <submittedName>
        <fullName evidence="1">Uncharacterized protein</fullName>
    </submittedName>
</protein>
<comment type="caution">
    <text evidence="1">The sequence shown here is derived from an EMBL/GenBank/DDBJ whole genome shotgun (WGS) entry which is preliminary data.</text>
</comment>
<accession>A0ABV0FHT4</accession>
<keyword evidence="2" id="KW-1185">Reference proteome</keyword>
<sequence>MQEQIWQVDLPANHPEYQQVLLKRELPDNPRYTVVMVRLPAILELHKGDTGFTLPAVNDWSKGKLVGLFNFLNPKDGACYMPRLHFHLEGKRRNRPATQGFSLGRMLKKLLGLDRKQSQPATPAFEPYIGFTNGRHRTYYLHHVGVQVIPVETDLDSAKLLQQYCGA</sequence>
<gene>
    <name evidence="1" type="ORF">ABGV49_21580</name>
</gene>
<dbReference type="InterPro" id="IPR054044">
    <property type="entry name" value="PFIN"/>
</dbReference>
<dbReference type="Pfam" id="PF22162">
    <property type="entry name" value="PFIN"/>
    <property type="match status" value="1"/>
</dbReference>